<accession>A0A0G4GTP4</accession>
<feature type="region of interest" description="Disordered" evidence="1">
    <location>
        <begin position="237"/>
        <end position="272"/>
    </location>
</feature>
<proteinExistence type="predicted"/>
<evidence type="ECO:0000256" key="1">
    <source>
        <dbReference type="SAM" id="MobiDB-lite"/>
    </source>
</evidence>
<feature type="compositionally biased region" description="Basic and acidic residues" evidence="1">
    <location>
        <begin position="12"/>
        <end position="29"/>
    </location>
</feature>
<dbReference type="VEuPathDB" id="CryptoDB:Cvel_23347"/>
<feature type="region of interest" description="Disordered" evidence="1">
    <location>
        <begin position="130"/>
        <end position="194"/>
    </location>
</feature>
<sequence length="364" mass="38440">MTKRKTPPRPQAPDDVRARGDAADVRAHEAGAASHFWSAGPESDGGPHALQPGHVWAPRGADTRALGPYKEPASLQAIHNPVRTWVNTNTMQTGLLPGGLDPSDRVSKDTPSNDGFYLMPPATAAGHVEHFSGRQPGGLRIPLPSNRTVSAPSSHHEYIRSPAAGHVCSPQPSASQSTSVPASGGGSSGSASLSVRTGSATAFMNYHHGRHQADQHNSHQHAGDSSVPSYGFPFRSPAGAVGRLGGAERERRVEGLGREDQSPAVCPPSPLPFRASLRRSMRSSRLPLGIPSPLPEKKEWARMSREWNGREAQPSLGASGRLSARFLMLPETQTHGNGFGGGEGLFGISAFDPTDPLPHFPGNA</sequence>
<name>A0A0G4GTP4_9ALVE</name>
<organism evidence="2">
    <name type="scientific">Chromera velia CCMP2878</name>
    <dbReference type="NCBI Taxonomy" id="1169474"/>
    <lineage>
        <taxon>Eukaryota</taxon>
        <taxon>Sar</taxon>
        <taxon>Alveolata</taxon>
        <taxon>Colpodellida</taxon>
        <taxon>Chromeraceae</taxon>
        <taxon>Chromera</taxon>
    </lineage>
</organism>
<gene>
    <name evidence="2" type="ORF">Cvel_23347</name>
</gene>
<protein>
    <submittedName>
        <fullName evidence="2">Uncharacterized protein</fullName>
    </submittedName>
</protein>
<dbReference type="AlphaFoldDB" id="A0A0G4GTP4"/>
<reference evidence="2" key="1">
    <citation type="submission" date="2014-11" db="EMBL/GenBank/DDBJ databases">
        <authorList>
            <person name="Otto D Thomas"/>
            <person name="Naeem Raeece"/>
        </authorList>
    </citation>
    <scope>NUCLEOTIDE SEQUENCE</scope>
</reference>
<feature type="compositionally biased region" description="Basic and acidic residues" evidence="1">
    <location>
        <begin position="246"/>
        <end position="261"/>
    </location>
</feature>
<dbReference type="EMBL" id="CDMZ01001540">
    <property type="protein sequence ID" value="CEM34122.1"/>
    <property type="molecule type" value="Genomic_DNA"/>
</dbReference>
<evidence type="ECO:0000313" key="2">
    <source>
        <dbReference type="EMBL" id="CEM34122.1"/>
    </source>
</evidence>
<feature type="region of interest" description="Disordered" evidence="1">
    <location>
        <begin position="1"/>
        <end position="64"/>
    </location>
</feature>